<dbReference type="GO" id="GO:0051646">
    <property type="term" value="P:mitochondrion localization"/>
    <property type="evidence" value="ECO:0007669"/>
    <property type="project" value="TreeGrafter"/>
</dbReference>
<dbReference type="InParanoid" id="A0A1V9X007"/>
<evidence type="ECO:0000256" key="6">
    <source>
        <dbReference type="SAM" id="Coils"/>
    </source>
</evidence>
<keyword evidence="12" id="KW-1185">Reference proteome</keyword>
<evidence type="ECO:0000256" key="5">
    <source>
        <dbReference type="ARBA" id="ARBA00023136"/>
    </source>
</evidence>
<dbReference type="Proteomes" id="UP000192247">
    <property type="component" value="Unassembled WGS sequence"/>
</dbReference>
<comment type="subcellular location">
    <subcellularLocation>
        <location evidence="1">Membrane</location>
    </subcellularLocation>
</comment>
<organism evidence="11 12">
    <name type="scientific">Tropilaelaps mercedesae</name>
    <dbReference type="NCBI Taxonomy" id="418985"/>
    <lineage>
        <taxon>Eukaryota</taxon>
        <taxon>Metazoa</taxon>
        <taxon>Ecdysozoa</taxon>
        <taxon>Arthropoda</taxon>
        <taxon>Chelicerata</taxon>
        <taxon>Arachnida</taxon>
        <taxon>Acari</taxon>
        <taxon>Parasitiformes</taxon>
        <taxon>Mesostigmata</taxon>
        <taxon>Gamasina</taxon>
        <taxon>Dermanyssoidea</taxon>
        <taxon>Laelapidae</taxon>
        <taxon>Tropilaelaps</taxon>
    </lineage>
</organism>
<evidence type="ECO:0000259" key="10">
    <source>
        <dbReference type="Pfam" id="PF04799"/>
    </source>
</evidence>
<dbReference type="GO" id="GO:0003924">
    <property type="term" value="F:GTPase activity"/>
    <property type="evidence" value="ECO:0007669"/>
    <property type="project" value="InterPro"/>
</dbReference>
<dbReference type="InterPro" id="IPR027417">
    <property type="entry name" value="P-loop_NTPase"/>
</dbReference>
<feature type="domain" description="Dynamin N-terminal" evidence="9">
    <location>
        <begin position="105"/>
        <end position="189"/>
    </location>
</feature>
<gene>
    <name evidence="11" type="ORF">BIW11_13955</name>
</gene>
<dbReference type="OrthoDB" id="6256226at2759"/>
<feature type="transmembrane region" description="Helical" evidence="8">
    <location>
        <begin position="581"/>
        <end position="599"/>
    </location>
</feature>
<sequence length="709" mass="79892">MSGSIQKMIQQSFGAGDAHNGSNPKVSGSIREHLSPLKLFVQAKKDINIGFGEIAKYVADGHEFLATLNDELGIIDPSDRVLVAAFRDKVRGIRDVLARDHMKCVFFGRTSNGKSTVINAMLQEKILPSGLGHTTNCFLQVEGSKSGDSYLTTEGSTVRQNVGSVQQLANALNGESLDHNALEKKFFHKVSEKLSTPNVFILNNRWDASANEPESMEMVRKQHLERNIAFLVDELKVYSSRAKAEERVFFVSAREVLDTRIRKLRGDNQSGVYVEGYQGRYFEFEDFERKFEKCLSETAVKTKFQQHCERGYEIVQNVLDVMDKTFQGASNLRKSKQADRDEHSDKLEFTKQQMAILTDEVKHRIEQLVEQVECQVTQALSEEIRRLNVLVMEYERPFHPDPALLNVYKKELHTYVEKGLGSNLKARLNVPLQCSVETSQKEMVSRLAQLIPEQLQTQMQNALPRNHFEPLYRLNCDSLCGDFQEDLEFRFSLGITALVNRFLGPRRATHPLFGQSPVPRPLSSTPATPGERAFAGDDTLTPLRIPAEDYLAIVSKLALLSPTSQTAVGVLALAGLVIRAVGWRVIVVSLGAYGLVYAYERMTWTSKAKEKTFKKQYVRHASSKLKLIVELTSSNCSHQVQQELSGTFARLGHLVDEVVTDIEADISRLDVCIAEAEEATEQARILKNQASFLKARLEQFSQKYLHQDE</sequence>
<protein>
    <submittedName>
        <fullName evidence="11">Transmembrane GTPase Marf-like</fullName>
    </submittedName>
</protein>
<dbReference type="Pfam" id="PF04799">
    <property type="entry name" value="Fzo_mitofusin"/>
    <property type="match status" value="1"/>
</dbReference>
<dbReference type="InterPro" id="IPR006884">
    <property type="entry name" value="Fzo/mitofusin_HR2"/>
</dbReference>
<dbReference type="Gene3D" id="3.40.50.300">
    <property type="entry name" value="P-loop containing nucleotide triphosphate hydrolases"/>
    <property type="match status" value="1"/>
</dbReference>
<dbReference type="InterPro" id="IPR027094">
    <property type="entry name" value="Mitofusin_fam"/>
</dbReference>
<evidence type="ECO:0000313" key="11">
    <source>
        <dbReference type="EMBL" id="OQR66741.1"/>
    </source>
</evidence>
<keyword evidence="3" id="KW-0378">Hydrolase</keyword>
<feature type="coiled-coil region" evidence="6">
    <location>
        <begin position="340"/>
        <end position="382"/>
    </location>
</feature>
<dbReference type="AlphaFoldDB" id="A0A1V9X007"/>
<feature type="region of interest" description="Disordered" evidence="7">
    <location>
        <begin position="514"/>
        <end position="533"/>
    </location>
</feature>
<dbReference type="InterPro" id="IPR045063">
    <property type="entry name" value="Dynamin_N"/>
</dbReference>
<keyword evidence="2" id="KW-0547">Nucleotide-binding</keyword>
<evidence type="ECO:0000256" key="8">
    <source>
        <dbReference type="SAM" id="Phobius"/>
    </source>
</evidence>
<dbReference type="Gene3D" id="1.20.5.110">
    <property type="match status" value="1"/>
</dbReference>
<dbReference type="SUPFAM" id="SSF111479">
    <property type="entry name" value="Fzo-like conserved region"/>
    <property type="match status" value="1"/>
</dbReference>
<dbReference type="PANTHER" id="PTHR10465">
    <property type="entry name" value="TRANSMEMBRANE GTPASE FZO1"/>
    <property type="match status" value="1"/>
</dbReference>
<dbReference type="Pfam" id="PF00350">
    <property type="entry name" value="Dynamin_N"/>
    <property type="match status" value="1"/>
</dbReference>
<dbReference type="SUPFAM" id="SSF52540">
    <property type="entry name" value="P-loop containing nucleoside triphosphate hydrolases"/>
    <property type="match status" value="2"/>
</dbReference>
<evidence type="ECO:0000256" key="7">
    <source>
        <dbReference type="SAM" id="MobiDB-lite"/>
    </source>
</evidence>
<accession>A0A1V9X007</accession>
<comment type="caution">
    <text evidence="11">The sequence shown here is derived from an EMBL/GenBank/DDBJ whole genome shotgun (WGS) entry which is preliminary data.</text>
</comment>
<dbReference type="GO" id="GO:0005741">
    <property type="term" value="C:mitochondrial outer membrane"/>
    <property type="evidence" value="ECO:0007669"/>
    <property type="project" value="InterPro"/>
</dbReference>
<evidence type="ECO:0000256" key="1">
    <source>
        <dbReference type="ARBA" id="ARBA00004370"/>
    </source>
</evidence>
<dbReference type="GO" id="GO:0008053">
    <property type="term" value="P:mitochondrial fusion"/>
    <property type="evidence" value="ECO:0007669"/>
    <property type="project" value="InterPro"/>
</dbReference>
<dbReference type="GO" id="GO:0005525">
    <property type="term" value="F:GTP binding"/>
    <property type="evidence" value="ECO:0007669"/>
    <property type="project" value="UniProtKB-KW"/>
</dbReference>
<reference evidence="11 12" key="1">
    <citation type="journal article" date="2017" name="Gigascience">
        <title>Draft genome of the honey bee ectoparasitic mite, Tropilaelaps mercedesae, is shaped by the parasitic life history.</title>
        <authorList>
            <person name="Dong X."/>
            <person name="Armstrong S.D."/>
            <person name="Xia D."/>
            <person name="Makepeace B.L."/>
            <person name="Darby A.C."/>
            <person name="Kadowaki T."/>
        </authorList>
    </citation>
    <scope>NUCLEOTIDE SEQUENCE [LARGE SCALE GENOMIC DNA]</scope>
    <source>
        <strain evidence="11">Wuxi-XJTLU</strain>
    </source>
</reference>
<dbReference type="STRING" id="418985.A0A1V9X007"/>
<keyword evidence="6" id="KW-0175">Coiled coil</keyword>
<evidence type="ECO:0000256" key="3">
    <source>
        <dbReference type="ARBA" id="ARBA00022801"/>
    </source>
</evidence>
<evidence type="ECO:0000256" key="4">
    <source>
        <dbReference type="ARBA" id="ARBA00023134"/>
    </source>
</evidence>
<dbReference type="FunCoup" id="A0A1V9X007">
    <property type="interactions" value="1037"/>
</dbReference>
<proteinExistence type="predicted"/>
<keyword evidence="8 11" id="KW-0812">Transmembrane</keyword>
<keyword evidence="4" id="KW-0342">GTP-binding</keyword>
<feature type="domain" description="Fzo/mitofusin HR2" evidence="10">
    <location>
        <begin position="551"/>
        <end position="705"/>
    </location>
</feature>
<evidence type="ECO:0000313" key="12">
    <source>
        <dbReference type="Proteomes" id="UP000192247"/>
    </source>
</evidence>
<evidence type="ECO:0000259" key="9">
    <source>
        <dbReference type="Pfam" id="PF00350"/>
    </source>
</evidence>
<feature type="coiled-coil region" evidence="6">
    <location>
        <begin position="669"/>
        <end position="703"/>
    </location>
</feature>
<dbReference type="EMBL" id="MNPL01031247">
    <property type="protein sequence ID" value="OQR66741.1"/>
    <property type="molecule type" value="Genomic_DNA"/>
</dbReference>
<name>A0A1V9X007_9ACAR</name>
<keyword evidence="5 8" id="KW-0472">Membrane</keyword>
<keyword evidence="8" id="KW-1133">Transmembrane helix</keyword>
<dbReference type="PANTHER" id="PTHR10465:SF3">
    <property type="entry name" value="TRANSMEMBRANE GTPASE MARF-RELATED"/>
    <property type="match status" value="1"/>
</dbReference>
<evidence type="ECO:0000256" key="2">
    <source>
        <dbReference type="ARBA" id="ARBA00022741"/>
    </source>
</evidence>